<sequence length="348" mass="38182">MRVCYLTDEPSKIPAIRAMLEPHHLVVPRLLGDKASFGSDGVLMVDADLRVMARVEQIKVTLSELRAVTEKLFVVQKHLHHMVAQAYALGATSIVRSNREIGPKLAQIEAAAKASAAPEANSGTARPEIVDCARAFATMFSAINHDQSIDLSDAERATARVIAGIERDGLGAWLDDVRRYHEGTFQHCMLVTGIAVGFAIEIGFTDFDIKRLGMAATLHDIGKARIPLSILDKPGRLDPKENEIMRQHPAIGHELLKALPDISQEILDGVRHHHEYLDGTGYPDGLSAGKISDLVRLLTISDIFAALIESRPYRPPMPRQDAYKILSDMDGKLETPLVKAFRNVALVA</sequence>
<dbReference type="NCBIfam" id="TIGR00277">
    <property type="entry name" value="HDIG"/>
    <property type="match status" value="1"/>
</dbReference>
<dbReference type="OrthoDB" id="9802066at2"/>
<dbReference type="Gene3D" id="1.10.3210.10">
    <property type="entry name" value="Hypothetical protein af1432"/>
    <property type="match status" value="1"/>
</dbReference>
<dbReference type="PANTHER" id="PTHR43155:SF2">
    <property type="entry name" value="CYCLIC DI-GMP PHOSPHODIESTERASE PA4108"/>
    <property type="match status" value="1"/>
</dbReference>
<dbReference type="AlphaFoldDB" id="A0A1M7UX73"/>
<dbReference type="InterPro" id="IPR003607">
    <property type="entry name" value="HD/PDEase_dom"/>
</dbReference>
<dbReference type="Pfam" id="PF13487">
    <property type="entry name" value="HD_5"/>
    <property type="match status" value="1"/>
</dbReference>
<dbReference type="SUPFAM" id="SSF109604">
    <property type="entry name" value="HD-domain/PDEase-like"/>
    <property type="match status" value="1"/>
</dbReference>
<dbReference type="InterPro" id="IPR037522">
    <property type="entry name" value="HD_GYP_dom"/>
</dbReference>
<accession>A0A1M7UX73</accession>
<proteinExistence type="predicted"/>
<protein>
    <submittedName>
        <fullName evidence="2">HDIG domain-containing protein</fullName>
    </submittedName>
</protein>
<gene>
    <name evidence="2" type="ORF">SAMN05444170_7247</name>
</gene>
<dbReference type="GO" id="GO:0008081">
    <property type="term" value="F:phosphoric diester hydrolase activity"/>
    <property type="evidence" value="ECO:0007669"/>
    <property type="project" value="UniProtKB-ARBA"/>
</dbReference>
<evidence type="ECO:0000259" key="1">
    <source>
        <dbReference type="PROSITE" id="PS51832"/>
    </source>
</evidence>
<dbReference type="SMART" id="SM00471">
    <property type="entry name" value="HDc"/>
    <property type="match status" value="1"/>
</dbReference>
<dbReference type="PANTHER" id="PTHR43155">
    <property type="entry name" value="CYCLIC DI-GMP PHOSPHODIESTERASE PA4108-RELATED"/>
    <property type="match status" value="1"/>
</dbReference>
<dbReference type="EMBL" id="LT670849">
    <property type="protein sequence ID" value="SHN87554.1"/>
    <property type="molecule type" value="Genomic_DNA"/>
</dbReference>
<keyword evidence="3" id="KW-1185">Reference proteome</keyword>
<feature type="domain" description="HD-GYP" evidence="1">
    <location>
        <begin position="162"/>
        <end position="348"/>
    </location>
</feature>
<name>A0A1M7UX73_9BRAD</name>
<organism evidence="2 3">
    <name type="scientific">Bradyrhizobium erythrophlei</name>
    <dbReference type="NCBI Taxonomy" id="1437360"/>
    <lineage>
        <taxon>Bacteria</taxon>
        <taxon>Pseudomonadati</taxon>
        <taxon>Pseudomonadota</taxon>
        <taxon>Alphaproteobacteria</taxon>
        <taxon>Hyphomicrobiales</taxon>
        <taxon>Nitrobacteraceae</taxon>
        <taxon>Bradyrhizobium</taxon>
    </lineage>
</organism>
<dbReference type="Proteomes" id="UP000184096">
    <property type="component" value="Chromosome I"/>
</dbReference>
<dbReference type="PROSITE" id="PS51832">
    <property type="entry name" value="HD_GYP"/>
    <property type="match status" value="1"/>
</dbReference>
<dbReference type="CDD" id="cd00077">
    <property type="entry name" value="HDc"/>
    <property type="match status" value="1"/>
</dbReference>
<evidence type="ECO:0000313" key="3">
    <source>
        <dbReference type="Proteomes" id="UP000184096"/>
    </source>
</evidence>
<evidence type="ECO:0000313" key="2">
    <source>
        <dbReference type="EMBL" id="SHN87554.1"/>
    </source>
</evidence>
<dbReference type="InterPro" id="IPR006675">
    <property type="entry name" value="HDIG_dom"/>
</dbReference>
<reference evidence="3" key="1">
    <citation type="submission" date="2016-11" db="EMBL/GenBank/DDBJ databases">
        <authorList>
            <person name="Varghese N."/>
            <person name="Submissions S."/>
        </authorList>
    </citation>
    <scope>NUCLEOTIDE SEQUENCE [LARGE SCALE GENOMIC DNA]</scope>
    <source>
        <strain evidence="3">GAS401</strain>
    </source>
</reference>